<dbReference type="Pfam" id="PF02931">
    <property type="entry name" value="Neur_chan_LBD"/>
    <property type="match status" value="1"/>
</dbReference>
<dbReference type="Gene3D" id="1.20.58.390">
    <property type="entry name" value="Neurotransmitter-gated ion-channel transmembrane domain"/>
    <property type="match status" value="1"/>
</dbReference>
<dbReference type="InterPro" id="IPR036719">
    <property type="entry name" value="Neuro-gated_channel_TM_sf"/>
</dbReference>
<keyword evidence="9" id="KW-1185">Reference proteome</keyword>
<dbReference type="SUPFAM" id="SSF63712">
    <property type="entry name" value="Nicotinic receptor ligand binding domain-like"/>
    <property type="match status" value="1"/>
</dbReference>
<keyword evidence="4 5" id="KW-0472">Membrane</keyword>
<dbReference type="PRINTS" id="PR00252">
    <property type="entry name" value="NRIONCHANNEL"/>
</dbReference>
<accession>A0A8W8LD53</accession>
<evidence type="ECO:0000313" key="8">
    <source>
        <dbReference type="EnsemblMetazoa" id="G27722.1:cds"/>
    </source>
</evidence>
<feature type="domain" description="Neurotransmitter-gated ion-channel transmembrane" evidence="7">
    <location>
        <begin position="230"/>
        <end position="317"/>
    </location>
</feature>
<feature type="transmembrane region" description="Helical" evidence="5">
    <location>
        <begin position="254"/>
        <end position="272"/>
    </location>
</feature>
<evidence type="ECO:0000256" key="5">
    <source>
        <dbReference type="RuleBase" id="RU000687"/>
    </source>
</evidence>
<sequence length="459" mass="52531">MLQPTWGAWSDADVHAIRESILSNTTYHRLTRPAENMTVNVSLSLLTVNFLDVRTQTLSTTGWLTVEWQDDRLSWNAATYPDVDHVYTLDSEVWKPELFIDNSVADVSVLQDSNVMFKVLRDGVVEWKLPRIFTTFCDVDVTFYPFDTQNCVIEITSWAYTIDEISLRATRDSVHKEDLKPHGEWTVLSSSTELRELHETKVNGYTEIYSQLDFFIKMQRKSNYYITSVLLPVILTSYLNIFVFLLPTDSGEKVGFILTVLLALAVLLTLVSDSIPSTSINTSVLSVYLAVTLCLGVVCCFLTVLVIRINFKEQDTPISDGWRLIYDKLLVPCSCWNKRFYKSARRKEYLSSVDLKDETVVMEYDGEKKESSPEPEPSDELKWTHVATVMDHFFLVVMGIVTTMSSFLNNIYDSVICRRSIKSDVTNPGLISARENTIDRPLYMMTEKINVFPTSKHIL</sequence>
<dbReference type="GO" id="GO:0016020">
    <property type="term" value="C:membrane"/>
    <property type="evidence" value="ECO:0007669"/>
    <property type="project" value="UniProtKB-SubCell"/>
</dbReference>
<dbReference type="SUPFAM" id="SSF90112">
    <property type="entry name" value="Neurotransmitter-gated ion-channel transmembrane pore"/>
    <property type="match status" value="1"/>
</dbReference>
<reference evidence="8" key="1">
    <citation type="submission" date="2022-08" db="UniProtKB">
        <authorList>
            <consortium name="EnsemblMetazoa"/>
        </authorList>
    </citation>
    <scope>IDENTIFICATION</scope>
    <source>
        <strain evidence="8">05x7-T-G4-1.051#20</strain>
    </source>
</reference>
<evidence type="ECO:0000259" key="6">
    <source>
        <dbReference type="Pfam" id="PF02931"/>
    </source>
</evidence>
<keyword evidence="5" id="KW-0407">Ion channel</keyword>
<dbReference type="CDD" id="cd19051">
    <property type="entry name" value="LGIC_TM_cation"/>
    <property type="match status" value="1"/>
</dbReference>
<dbReference type="PANTHER" id="PTHR18945">
    <property type="entry name" value="NEUROTRANSMITTER GATED ION CHANNEL"/>
    <property type="match status" value="1"/>
</dbReference>
<dbReference type="InterPro" id="IPR018000">
    <property type="entry name" value="Neurotransmitter_ion_chnl_CS"/>
</dbReference>
<dbReference type="CDD" id="cd18989">
    <property type="entry name" value="LGIC_ECD_cation"/>
    <property type="match status" value="1"/>
</dbReference>
<evidence type="ECO:0000256" key="3">
    <source>
        <dbReference type="ARBA" id="ARBA00022989"/>
    </source>
</evidence>
<keyword evidence="5" id="KW-0406">Ion transport</keyword>
<feature type="transmembrane region" description="Helical" evidence="5">
    <location>
        <begin position="393"/>
        <end position="412"/>
    </location>
</feature>
<dbReference type="PROSITE" id="PS00236">
    <property type="entry name" value="NEUROTR_ION_CHANNEL"/>
    <property type="match status" value="1"/>
</dbReference>
<keyword evidence="3 5" id="KW-1133">Transmembrane helix</keyword>
<feature type="transmembrane region" description="Helical" evidence="5">
    <location>
        <begin position="224"/>
        <end position="248"/>
    </location>
</feature>
<keyword evidence="5" id="KW-0813">Transport</keyword>
<dbReference type="Pfam" id="PF02932">
    <property type="entry name" value="Neur_chan_memb"/>
    <property type="match status" value="1"/>
</dbReference>
<dbReference type="FunFam" id="2.70.170.10:FF:000028">
    <property type="entry name" value="AcetylCholine Receptor"/>
    <property type="match status" value="1"/>
</dbReference>
<dbReference type="InterPro" id="IPR036734">
    <property type="entry name" value="Neur_chan_lig-bd_sf"/>
</dbReference>
<dbReference type="InterPro" id="IPR006202">
    <property type="entry name" value="Neur_chan_lig-bd"/>
</dbReference>
<comment type="subcellular location">
    <subcellularLocation>
        <location evidence="1">Membrane</location>
        <topology evidence="1">Multi-pass membrane protein</topology>
    </subcellularLocation>
</comment>
<proteinExistence type="inferred from homology"/>
<evidence type="ECO:0000256" key="2">
    <source>
        <dbReference type="ARBA" id="ARBA00022692"/>
    </source>
</evidence>
<dbReference type="AlphaFoldDB" id="A0A8W8LD53"/>
<organism evidence="8 9">
    <name type="scientific">Magallana gigas</name>
    <name type="common">Pacific oyster</name>
    <name type="synonym">Crassostrea gigas</name>
    <dbReference type="NCBI Taxonomy" id="29159"/>
    <lineage>
        <taxon>Eukaryota</taxon>
        <taxon>Metazoa</taxon>
        <taxon>Spiralia</taxon>
        <taxon>Lophotrochozoa</taxon>
        <taxon>Mollusca</taxon>
        <taxon>Bivalvia</taxon>
        <taxon>Autobranchia</taxon>
        <taxon>Pteriomorphia</taxon>
        <taxon>Ostreida</taxon>
        <taxon>Ostreoidea</taxon>
        <taxon>Ostreidae</taxon>
        <taxon>Magallana</taxon>
    </lineage>
</organism>
<feature type="domain" description="Neurotransmitter-gated ion-channel ligand-binding" evidence="6">
    <location>
        <begin position="19"/>
        <end position="221"/>
    </location>
</feature>
<dbReference type="Proteomes" id="UP000005408">
    <property type="component" value="Unassembled WGS sequence"/>
</dbReference>
<evidence type="ECO:0000313" key="9">
    <source>
        <dbReference type="Proteomes" id="UP000005408"/>
    </source>
</evidence>
<keyword evidence="2 5" id="KW-0812">Transmembrane</keyword>
<name>A0A8W8LD53_MAGGI</name>
<evidence type="ECO:0000256" key="1">
    <source>
        <dbReference type="ARBA" id="ARBA00004141"/>
    </source>
</evidence>
<dbReference type="InterPro" id="IPR006029">
    <property type="entry name" value="Neurotrans-gated_channel_TM"/>
</dbReference>
<protein>
    <recommendedName>
        <fullName evidence="10">Neuronal acetylcholine receptor subunit alpha-6</fullName>
    </recommendedName>
</protein>
<dbReference type="GO" id="GO:0004888">
    <property type="term" value="F:transmembrane signaling receptor activity"/>
    <property type="evidence" value="ECO:0007669"/>
    <property type="project" value="InterPro"/>
</dbReference>
<dbReference type="EnsemblMetazoa" id="G27722.1">
    <property type="protein sequence ID" value="G27722.1:cds"/>
    <property type="gene ID" value="G27722"/>
</dbReference>
<evidence type="ECO:0000259" key="7">
    <source>
        <dbReference type="Pfam" id="PF02932"/>
    </source>
</evidence>
<evidence type="ECO:0008006" key="10">
    <source>
        <dbReference type="Google" id="ProtNLM"/>
    </source>
</evidence>
<dbReference type="Gene3D" id="2.70.170.10">
    <property type="entry name" value="Neurotransmitter-gated ion-channel ligand-binding domain"/>
    <property type="match status" value="1"/>
</dbReference>
<feature type="transmembrane region" description="Helical" evidence="5">
    <location>
        <begin position="284"/>
        <end position="307"/>
    </location>
</feature>
<comment type="similarity">
    <text evidence="5">Belongs to the ligand-gated ion channel (TC 1.A.9) family.</text>
</comment>
<dbReference type="InterPro" id="IPR038050">
    <property type="entry name" value="Neuro_actylchol_rec"/>
</dbReference>
<dbReference type="InterPro" id="IPR006201">
    <property type="entry name" value="Neur_channel"/>
</dbReference>
<dbReference type="GO" id="GO:0005230">
    <property type="term" value="F:extracellular ligand-gated monoatomic ion channel activity"/>
    <property type="evidence" value="ECO:0007669"/>
    <property type="project" value="InterPro"/>
</dbReference>
<evidence type="ECO:0000256" key="4">
    <source>
        <dbReference type="ARBA" id="ARBA00023136"/>
    </source>
</evidence>